<keyword evidence="2" id="KW-1185">Reference proteome</keyword>
<comment type="caution">
    <text evidence="1">The sequence shown here is derived from an EMBL/GenBank/DDBJ whole genome shotgun (WGS) entry which is preliminary data.</text>
</comment>
<evidence type="ECO:0000313" key="1">
    <source>
        <dbReference type="EMBL" id="MDQ0395532.1"/>
    </source>
</evidence>
<name>A0ABU0FLQ4_9HYPH</name>
<sequence length="77" mass="8522">MDKAKEASYRIVSRREGWMIDHDGDRTGPYDMPEAALEAAFAAASLAVKERLDIHISLAFSEETRNADSPRSAVGNR</sequence>
<evidence type="ECO:0008006" key="3">
    <source>
        <dbReference type="Google" id="ProtNLM"/>
    </source>
</evidence>
<accession>A0ABU0FLQ4</accession>
<evidence type="ECO:0000313" key="2">
    <source>
        <dbReference type="Proteomes" id="UP001237448"/>
    </source>
</evidence>
<gene>
    <name evidence="1" type="ORF">J3R73_005324</name>
</gene>
<protein>
    <recommendedName>
        <fullName evidence="3">DUF2188 domain-containing protein</fullName>
    </recommendedName>
</protein>
<reference evidence="1 2" key="1">
    <citation type="submission" date="2023-07" db="EMBL/GenBank/DDBJ databases">
        <title>Genomic Encyclopedia of Type Strains, Phase IV (KMG-IV): sequencing the most valuable type-strain genomes for metagenomic binning, comparative biology and taxonomic classification.</title>
        <authorList>
            <person name="Goeker M."/>
        </authorList>
    </citation>
    <scope>NUCLEOTIDE SEQUENCE [LARGE SCALE GENOMIC DNA]</scope>
    <source>
        <strain evidence="1 2">DSM 5896</strain>
    </source>
</reference>
<dbReference type="RefSeq" id="WP_307434332.1">
    <property type="nucleotide sequence ID" value="NZ_JAUSVK010000001.1"/>
</dbReference>
<dbReference type="Proteomes" id="UP001237448">
    <property type="component" value="Unassembled WGS sequence"/>
</dbReference>
<organism evidence="1 2">
    <name type="scientific">Labrys monachus</name>
    <dbReference type="NCBI Taxonomy" id="217067"/>
    <lineage>
        <taxon>Bacteria</taxon>
        <taxon>Pseudomonadati</taxon>
        <taxon>Pseudomonadota</taxon>
        <taxon>Alphaproteobacteria</taxon>
        <taxon>Hyphomicrobiales</taxon>
        <taxon>Xanthobacteraceae</taxon>
        <taxon>Labrys</taxon>
    </lineage>
</organism>
<proteinExistence type="predicted"/>
<dbReference type="EMBL" id="JAUSVK010000001">
    <property type="protein sequence ID" value="MDQ0395532.1"/>
    <property type="molecule type" value="Genomic_DNA"/>
</dbReference>